<evidence type="ECO:0000259" key="5">
    <source>
        <dbReference type="PROSITE" id="PS50263"/>
    </source>
</evidence>
<dbReference type="InterPro" id="IPR043957">
    <property type="entry name" value="Vanin_C"/>
</dbReference>
<dbReference type="PANTHER" id="PTHR10609:SF27">
    <property type="entry name" value="CN HYDROLASE DOMAIN-CONTAINING PROTEIN-RELATED"/>
    <property type="match status" value="1"/>
</dbReference>
<evidence type="ECO:0000256" key="4">
    <source>
        <dbReference type="ARBA" id="ARBA00023180"/>
    </source>
</evidence>
<dbReference type="Pfam" id="PF00795">
    <property type="entry name" value="CN_hydrolase"/>
    <property type="match status" value="1"/>
</dbReference>
<feature type="non-terminal residue" evidence="6">
    <location>
        <position position="1"/>
    </location>
</feature>
<proteinExistence type="inferred from homology"/>
<reference evidence="6" key="1">
    <citation type="journal article" date="2021" name="Cell">
        <title>Tracing the genetic footprints of vertebrate landing in non-teleost ray-finned fishes.</title>
        <authorList>
            <person name="Bi X."/>
            <person name="Wang K."/>
            <person name="Yang L."/>
            <person name="Pan H."/>
            <person name="Jiang H."/>
            <person name="Wei Q."/>
            <person name="Fang M."/>
            <person name="Yu H."/>
            <person name="Zhu C."/>
            <person name="Cai Y."/>
            <person name="He Y."/>
            <person name="Gan X."/>
            <person name="Zeng H."/>
            <person name="Yu D."/>
            <person name="Zhu Y."/>
            <person name="Jiang H."/>
            <person name="Qiu Q."/>
            <person name="Yang H."/>
            <person name="Zhang Y.E."/>
            <person name="Wang W."/>
            <person name="Zhu M."/>
            <person name="He S."/>
            <person name="Zhang G."/>
        </authorList>
    </citation>
    <scope>NUCLEOTIDE SEQUENCE</scope>
    <source>
        <strain evidence="6">Pddl_001</strain>
    </source>
</reference>
<dbReference type="Pfam" id="PF19018">
    <property type="entry name" value="Vanin_C"/>
    <property type="match status" value="1"/>
</dbReference>
<dbReference type="EMBL" id="JAAWVQ010091503">
    <property type="protein sequence ID" value="MBN3279653.1"/>
    <property type="molecule type" value="Genomic_DNA"/>
</dbReference>
<sequence length="434" mass="48631">MNLNLNVLEDAVKQAAKKGAQIIVTPEDGIYGWSFNREAIFPYLENIPDPNINWTPCTEPDRFGRAPVQVRLSCIAKSNSIYVAANIGDIKPCNATDPKCPKDGRYQYNTDVVFASDGKLVARYHKYHLFLGETQFDQPAEPKSVTFNTTFGTFGIFTCFDILFYKPAVHLVDHFQVDSVLFPTAWMNVLPHLTAIEFHSAWAMGMGVNFLAANTHNTTMNMTGSGIYAPDKARAYHYDAETDNGHLLIAKLDIHPKLSPHYTAVNWSLYAAGLDIVSEDKTVFNGTIFYDVYTFVALNEAQENISVCQKDLCCHLSYSMKEKKEDELYALGAFDGLHTVEGQYYLQVCTLVKCKDPDLKTCGEPVQNAMTEFEKFSLSGRFGTKHVFPEVLLSGVHLAPGEFEVLNDGRLRSENGTSKPVLSVTLFGRWYEKD</sequence>
<dbReference type="Gene3D" id="3.60.110.10">
    <property type="entry name" value="Carbon-nitrogen hydrolase"/>
    <property type="match status" value="1"/>
</dbReference>
<evidence type="ECO:0000256" key="3">
    <source>
        <dbReference type="ARBA" id="ARBA00022801"/>
    </source>
</evidence>
<dbReference type="PROSITE" id="PS50263">
    <property type="entry name" value="CN_HYDROLASE"/>
    <property type="match status" value="1"/>
</dbReference>
<evidence type="ECO:0000313" key="6">
    <source>
        <dbReference type="EMBL" id="MBN3279653.1"/>
    </source>
</evidence>
<keyword evidence="7" id="KW-1185">Reference proteome</keyword>
<protein>
    <submittedName>
        <fullName evidence="6">VNN1 Pantetheinase</fullName>
    </submittedName>
</protein>
<dbReference type="SUPFAM" id="SSF56317">
    <property type="entry name" value="Carbon-nitrogen hydrolase"/>
    <property type="match status" value="1"/>
</dbReference>
<dbReference type="InterPro" id="IPR003010">
    <property type="entry name" value="C-N_Hydrolase"/>
</dbReference>
<comment type="similarity">
    <text evidence="1">Belongs to the carbon-nitrogen hydrolase superfamily. BTD/VNN family.</text>
</comment>
<dbReference type="Proteomes" id="UP001166093">
    <property type="component" value="Unassembled WGS sequence"/>
</dbReference>
<evidence type="ECO:0000256" key="1">
    <source>
        <dbReference type="ARBA" id="ARBA00008225"/>
    </source>
</evidence>
<dbReference type="CDD" id="cd07567">
    <property type="entry name" value="biotinidase_like"/>
    <property type="match status" value="1"/>
</dbReference>
<gene>
    <name evidence="6" type="primary">Vnn1</name>
    <name evidence="6" type="ORF">GTO93_0000565</name>
</gene>
<name>A0ABS2XZ38_POLSP</name>
<comment type="caution">
    <text evidence="6">The sequence shown here is derived from an EMBL/GenBank/DDBJ whole genome shotgun (WGS) entry which is preliminary data.</text>
</comment>
<dbReference type="InterPro" id="IPR036526">
    <property type="entry name" value="C-N_Hydrolase_sf"/>
</dbReference>
<dbReference type="PANTHER" id="PTHR10609">
    <property type="entry name" value="BIOTINIDASE-RELATED"/>
    <property type="match status" value="1"/>
</dbReference>
<organism evidence="6 7">
    <name type="scientific">Polyodon spathula</name>
    <name type="common">North American paddlefish</name>
    <name type="synonym">Squalus spathula</name>
    <dbReference type="NCBI Taxonomy" id="7913"/>
    <lineage>
        <taxon>Eukaryota</taxon>
        <taxon>Metazoa</taxon>
        <taxon>Chordata</taxon>
        <taxon>Craniata</taxon>
        <taxon>Vertebrata</taxon>
        <taxon>Euteleostomi</taxon>
        <taxon>Actinopterygii</taxon>
        <taxon>Chondrostei</taxon>
        <taxon>Acipenseriformes</taxon>
        <taxon>Polyodontidae</taxon>
        <taxon>Polyodon</taxon>
    </lineage>
</organism>
<dbReference type="InterPro" id="IPR040154">
    <property type="entry name" value="Biotinidase/VNN"/>
</dbReference>
<accession>A0ABS2XZ38</accession>
<dbReference type="InterPro" id="IPR012101">
    <property type="entry name" value="Biotinidase-like_euk"/>
</dbReference>
<keyword evidence="2" id="KW-0732">Signal</keyword>
<feature type="non-terminal residue" evidence="6">
    <location>
        <position position="434"/>
    </location>
</feature>
<keyword evidence="4" id="KW-0325">Glycoprotein</keyword>
<keyword evidence="3" id="KW-0378">Hydrolase</keyword>
<evidence type="ECO:0000256" key="2">
    <source>
        <dbReference type="ARBA" id="ARBA00022729"/>
    </source>
</evidence>
<feature type="domain" description="CN hydrolase" evidence="5">
    <location>
        <begin position="1"/>
        <end position="254"/>
    </location>
</feature>
<evidence type="ECO:0000313" key="7">
    <source>
        <dbReference type="Proteomes" id="UP001166093"/>
    </source>
</evidence>